<evidence type="ECO:0000313" key="8">
    <source>
        <dbReference type="EMBL" id="CAA7056862.1"/>
    </source>
</evidence>
<sequence length="517" mass="57862">MLHPDEETNRALIIRLDMSEYMEKYSVTRLIGAPPGYVGYNKGGQLTEAVRRRPYCVVLFDEVEKAHVDVFNTLLQVLEDGRLTDSHGRTSDFTNSVIIMTSNLGADHLLSGLSGEVTMEVARDQVMQAVKKHFRPELLNRLDETLVFDPLSQEQLRKAVQLQMKNVAFRLADKGVAMAVTNAALDYVLAASYDPVYGARPMRRWLERNVVTKLSQMILRDEIDDNSTVYIDVNATKTDLVYRIDKKRGLVEENEQNSDVVILFGNKRRKPNEELLVMGRSSRDEICALKTYGRDLVEQASKLDTVIGRDVEIRRVVRILSRRTRNSPVLVGEPGVGKTAVVQGLAQRIMKGDVPSNLTDVKLIALDMCALVAGSTYKGQFEERLESVLKEVEDAQGKVVLFIDEIHMFLGASTDAAILLSRGELPCIGATTLPKYRKYAEKDATFERRFQQVLVAEPSVPDTINILRGVKEKYEGHHGVRIQDRALVVSAQLSARYIAGRALPDKAIDLVDEACAT</sequence>
<dbReference type="PANTHER" id="PTHR11638">
    <property type="entry name" value="ATP-DEPENDENT CLP PROTEASE"/>
    <property type="match status" value="1"/>
</dbReference>
<evidence type="ECO:0000313" key="7">
    <source>
        <dbReference type="EMBL" id="CAA7043908.1"/>
    </source>
</evidence>
<dbReference type="GO" id="GO:0016887">
    <property type="term" value="F:ATP hydrolysis activity"/>
    <property type="evidence" value="ECO:0007669"/>
    <property type="project" value="InterPro"/>
</dbReference>
<dbReference type="Pfam" id="PF07724">
    <property type="entry name" value="AAA_2"/>
    <property type="match status" value="1"/>
</dbReference>
<proteinExistence type="predicted"/>
<dbReference type="SMART" id="SM01086">
    <property type="entry name" value="ClpB_D2-small"/>
    <property type="match status" value="1"/>
</dbReference>
<dbReference type="EMBL" id="CACVBM020001288">
    <property type="protein sequence ID" value="CAA7043908.1"/>
    <property type="molecule type" value="Genomic_DNA"/>
</dbReference>
<dbReference type="InterPro" id="IPR028299">
    <property type="entry name" value="ClpA/B_CS2"/>
</dbReference>
<dbReference type="PANTHER" id="PTHR11638:SF18">
    <property type="entry name" value="HEAT SHOCK PROTEIN 104"/>
    <property type="match status" value="1"/>
</dbReference>
<dbReference type="GO" id="GO:0005737">
    <property type="term" value="C:cytoplasm"/>
    <property type="evidence" value="ECO:0007669"/>
    <property type="project" value="TreeGrafter"/>
</dbReference>
<dbReference type="AlphaFoldDB" id="A0A6D2KJ11"/>
<dbReference type="CDD" id="cd19499">
    <property type="entry name" value="RecA-like_ClpB_Hsp104-like"/>
    <property type="match status" value="1"/>
</dbReference>
<protein>
    <recommendedName>
        <fullName evidence="10">Clp R domain-containing protein</fullName>
    </recommendedName>
</protein>
<dbReference type="InterPro" id="IPR027417">
    <property type="entry name" value="P-loop_NTPase"/>
</dbReference>
<dbReference type="InterPro" id="IPR041546">
    <property type="entry name" value="ClpA/ClpB_AAA_lid"/>
</dbReference>
<keyword evidence="4" id="KW-0143">Chaperone</keyword>
<dbReference type="PRINTS" id="PR00300">
    <property type="entry name" value="CLPPROTEASEA"/>
</dbReference>
<evidence type="ECO:0000256" key="3">
    <source>
        <dbReference type="ARBA" id="ARBA00022840"/>
    </source>
</evidence>
<dbReference type="SMART" id="SM00382">
    <property type="entry name" value="AAA"/>
    <property type="match status" value="1"/>
</dbReference>
<dbReference type="InterPro" id="IPR001270">
    <property type="entry name" value="ClpA/B"/>
</dbReference>
<dbReference type="InterPro" id="IPR050130">
    <property type="entry name" value="ClpA_ClpB"/>
</dbReference>
<keyword evidence="2" id="KW-0547">Nucleotide-binding</keyword>
<dbReference type="Proteomes" id="UP000467841">
    <property type="component" value="Unassembled WGS sequence"/>
</dbReference>
<dbReference type="Pfam" id="PF10431">
    <property type="entry name" value="ClpB_D2-small"/>
    <property type="match status" value="1"/>
</dbReference>
<dbReference type="Gene3D" id="3.40.50.300">
    <property type="entry name" value="P-loop containing nucleotide triphosphate hydrolases"/>
    <property type="match status" value="3"/>
</dbReference>
<dbReference type="InterPro" id="IPR003959">
    <property type="entry name" value="ATPase_AAA_core"/>
</dbReference>
<keyword evidence="3" id="KW-0067">ATP-binding</keyword>
<evidence type="ECO:0000256" key="1">
    <source>
        <dbReference type="ARBA" id="ARBA00022737"/>
    </source>
</evidence>
<keyword evidence="1" id="KW-0677">Repeat</keyword>
<dbReference type="InterPro" id="IPR003593">
    <property type="entry name" value="AAA+_ATPase"/>
</dbReference>
<dbReference type="EMBL" id="CACVBM020001661">
    <property type="protein sequence ID" value="CAA7056862.1"/>
    <property type="molecule type" value="Genomic_DNA"/>
</dbReference>
<evidence type="ECO:0000259" key="6">
    <source>
        <dbReference type="SMART" id="SM01086"/>
    </source>
</evidence>
<evidence type="ECO:0008006" key="10">
    <source>
        <dbReference type="Google" id="ProtNLM"/>
    </source>
</evidence>
<name>A0A6D2KJ11_9BRAS</name>
<dbReference type="CDD" id="cd00009">
    <property type="entry name" value="AAA"/>
    <property type="match status" value="1"/>
</dbReference>
<dbReference type="GO" id="GO:0005524">
    <property type="term" value="F:ATP binding"/>
    <property type="evidence" value="ECO:0007669"/>
    <property type="project" value="UniProtKB-KW"/>
</dbReference>
<dbReference type="InterPro" id="IPR019489">
    <property type="entry name" value="Clp_ATPase_C"/>
</dbReference>
<feature type="domain" description="Clp ATPase C-terminal" evidence="6">
    <location>
        <begin position="151"/>
        <end position="242"/>
    </location>
</feature>
<evidence type="ECO:0000256" key="4">
    <source>
        <dbReference type="ARBA" id="ARBA00023186"/>
    </source>
</evidence>
<dbReference type="Gene3D" id="1.10.8.60">
    <property type="match status" value="1"/>
</dbReference>
<accession>A0A6D2KJ11</accession>
<dbReference type="SUPFAM" id="SSF52540">
    <property type="entry name" value="P-loop containing nucleoside triphosphate hydrolases"/>
    <property type="match status" value="2"/>
</dbReference>
<reference evidence="8 9" key="1">
    <citation type="submission" date="2020-01" db="EMBL/GenBank/DDBJ databases">
        <authorList>
            <person name="Mishra B."/>
        </authorList>
    </citation>
    <scope>NUCLEOTIDE SEQUENCE [LARGE SCALE GENOMIC DNA]</scope>
</reference>
<dbReference type="GO" id="GO:0034605">
    <property type="term" value="P:cellular response to heat"/>
    <property type="evidence" value="ECO:0007669"/>
    <property type="project" value="TreeGrafter"/>
</dbReference>
<evidence type="ECO:0000256" key="2">
    <source>
        <dbReference type="ARBA" id="ARBA00022741"/>
    </source>
</evidence>
<gene>
    <name evidence="7" type="ORF">MERR_LOCUS31143</name>
    <name evidence="8" type="ORF">MERR_LOCUS44098</name>
</gene>
<evidence type="ECO:0000259" key="5">
    <source>
        <dbReference type="SMART" id="SM00382"/>
    </source>
</evidence>
<keyword evidence="9" id="KW-1185">Reference proteome</keyword>
<feature type="domain" description="AAA+ ATPase" evidence="5">
    <location>
        <begin position="324"/>
        <end position="460"/>
    </location>
</feature>
<dbReference type="Pfam" id="PF17871">
    <property type="entry name" value="AAA_lid_9"/>
    <property type="match status" value="1"/>
</dbReference>
<evidence type="ECO:0000313" key="9">
    <source>
        <dbReference type="Proteomes" id="UP000467841"/>
    </source>
</evidence>
<dbReference type="Pfam" id="PF00004">
    <property type="entry name" value="AAA"/>
    <property type="match status" value="1"/>
</dbReference>
<dbReference type="PROSITE" id="PS00871">
    <property type="entry name" value="CLPAB_2"/>
    <property type="match status" value="1"/>
</dbReference>
<dbReference type="OrthoDB" id="47330at2759"/>
<organism evidence="8 9">
    <name type="scientific">Microthlaspi erraticum</name>
    <dbReference type="NCBI Taxonomy" id="1685480"/>
    <lineage>
        <taxon>Eukaryota</taxon>
        <taxon>Viridiplantae</taxon>
        <taxon>Streptophyta</taxon>
        <taxon>Embryophyta</taxon>
        <taxon>Tracheophyta</taxon>
        <taxon>Spermatophyta</taxon>
        <taxon>Magnoliopsida</taxon>
        <taxon>eudicotyledons</taxon>
        <taxon>Gunneridae</taxon>
        <taxon>Pentapetalae</taxon>
        <taxon>rosids</taxon>
        <taxon>malvids</taxon>
        <taxon>Brassicales</taxon>
        <taxon>Brassicaceae</taxon>
        <taxon>Coluteocarpeae</taxon>
        <taxon>Microthlaspi</taxon>
    </lineage>
</organism>